<organism evidence="3 4">
    <name type="scientific">Parastrongyloides trichosuri</name>
    <name type="common">Possum-specific nematode worm</name>
    <dbReference type="NCBI Taxonomy" id="131310"/>
    <lineage>
        <taxon>Eukaryota</taxon>
        <taxon>Metazoa</taxon>
        <taxon>Ecdysozoa</taxon>
        <taxon>Nematoda</taxon>
        <taxon>Chromadorea</taxon>
        <taxon>Rhabditida</taxon>
        <taxon>Tylenchina</taxon>
        <taxon>Panagrolaimomorpha</taxon>
        <taxon>Strongyloidoidea</taxon>
        <taxon>Strongyloididae</taxon>
        <taxon>Parastrongyloides</taxon>
    </lineage>
</organism>
<sequence>MPHSVTLLGGSADKRFESCIVTVDLFLSTNHSYVDIDMNKIREENNLSNADNNSDGIDSEAMRISKLLEMKYQKQSKVKGLHLSKADLKKKDYGYVAEDDFIDDEDDFDELIPFHLDTALGGCYINEGPSELRAVIEIDAEEAMLEEDESDLDKSEDELVAADKQSNAEKPVSESSADEVHLDEEDVNSKKRKAPTPINDSLKRAKTTISENTNVMENKSKGITGNSNLNEKITPTIMSLLQLIKERQDPTKKFRVNDDMMELLDEIIKAFEKENCKNRDINKVYVYVAENMNIGTSNLKDKLKTYRTYGTIMHPPSINGSIDNNDTVKSSINTQEKQTKHVIDSQVKASTNVNGDLRCNKKDSILMFINSLRSLISKEIEHKVQSEITISLKNSDNKKDNITWGPVLTNYIEQFLKLFIDRILEDPSITHTLVVDTFTKAINDIIFPYFNEIGNTQTDFHKKISPFIEKCHGDLSQVVNKKQNKSISEANSGKESPVTVVQNKNVKESQKQPLEQSNVPVTSTKPVFDKKKIAEIEKQIKHAILNGTINEMELADKMLNDTGIQELLSMESVLSLRSLSASRKQQVKQNSGTKSTSTSQSLKSATITSSTSAPTNGSTQRSSIRTSTTNSLTGTSSSSVPQPSKPQLNSSVNVAQNVAAEMMKQAVSQQLLQHQQQNALQTIVTSLLSQQNQSRLPQNLMRLRNSGLSEAQLTAFINNPNQQYIMELMKQAATRNRQ</sequence>
<feature type="region of interest" description="Disordered" evidence="1">
    <location>
        <begin position="584"/>
        <end position="650"/>
    </location>
</feature>
<dbReference type="WBParaSite" id="PTRK_0000674000.1">
    <property type="protein sequence ID" value="PTRK_0000674000.1"/>
    <property type="gene ID" value="PTRK_0000674000"/>
</dbReference>
<proteinExistence type="predicted"/>
<evidence type="ECO:0000313" key="4">
    <source>
        <dbReference type="WBParaSite" id="PTRK_0000674000.1"/>
    </source>
</evidence>
<evidence type="ECO:0000313" key="3">
    <source>
        <dbReference type="Proteomes" id="UP000038045"/>
    </source>
</evidence>
<evidence type="ECO:0000259" key="2">
    <source>
        <dbReference type="Pfam" id="PF08729"/>
    </source>
</evidence>
<accession>A0A0N4ZG63</accession>
<evidence type="ECO:0000256" key="1">
    <source>
        <dbReference type="SAM" id="MobiDB-lite"/>
    </source>
</evidence>
<keyword evidence="3" id="KW-1185">Reference proteome</keyword>
<feature type="compositionally biased region" description="Low complexity" evidence="1">
    <location>
        <begin position="591"/>
        <end position="647"/>
    </location>
</feature>
<dbReference type="STRING" id="131310.A0A0N4ZG63"/>
<name>A0A0N4ZG63_PARTI</name>
<dbReference type="AlphaFoldDB" id="A0A0N4ZG63"/>
<dbReference type="Pfam" id="PF08729">
    <property type="entry name" value="HUN"/>
    <property type="match status" value="1"/>
</dbReference>
<feature type="domain" description="Hpc2-related" evidence="2">
    <location>
        <begin position="85"/>
        <end position="129"/>
    </location>
</feature>
<feature type="region of interest" description="Disordered" evidence="1">
    <location>
        <begin position="162"/>
        <end position="198"/>
    </location>
</feature>
<dbReference type="Proteomes" id="UP000038045">
    <property type="component" value="Unplaced"/>
</dbReference>
<dbReference type="InterPro" id="IPR014840">
    <property type="entry name" value="HRD"/>
</dbReference>
<protein>
    <submittedName>
        <fullName evidence="4">HUN domain-containing protein</fullName>
    </submittedName>
</protein>
<reference evidence="4" key="1">
    <citation type="submission" date="2017-02" db="UniProtKB">
        <authorList>
            <consortium name="WormBaseParasite"/>
        </authorList>
    </citation>
    <scope>IDENTIFICATION</scope>
</reference>